<feature type="transmembrane region" description="Helical" evidence="1">
    <location>
        <begin position="6"/>
        <end position="23"/>
    </location>
</feature>
<keyword evidence="1" id="KW-0472">Membrane</keyword>
<keyword evidence="1" id="KW-1133">Transmembrane helix</keyword>
<evidence type="ECO:0008006" key="4">
    <source>
        <dbReference type="Google" id="ProtNLM"/>
    </source>
</evidence>
<sequence length="59" mass="6592">MLPALFPIAIVGLVGLVGFKMFFKKKTPSNGYTPYDDMVMGRKDEGKREQRAQISNLGE</sequence>
<name>A0A109N080_9BACI</name>
<dbReference type="Pfam" id="PF13131">
    <property type="entry name" value="DUF3951"/>
    <property type="match status" value="1"/>
</dbReference>
<comment type="caution">
    <text evidence="2">The sequence shown here is derived from an EMBL/GenBank/DDBJ whole genome shotgun (WGS) entry which is preliminary data.</text>
</comment>
<proteinExistence type="predicted"/>
<dbReference type="EMBL" id="LNNH01000012">
    <property type="protein sequence ID" value="KWW21095.1"/>
    <property type="molecule type" value="Genomic_DNA"/>
</dbReference>
<protein>
    <recommendedName>
        <fullName evidence="4">DUF3951 domain-containing protein</fullName>
    </recommendedName>
</protein>
<evidence type="ECO:0000256" key="1">
    <source>
        <dbReference type="SAM" id="Phobius"/>
    </source>
</evidence>
<evidence type="ECO:0000313" key="3">
    <source>
        <dbReference type="Proteomes" id="UP000064189"/>
    </source>
</evidence>
<organism evidence="2 3">
    <name type="scientific">Peribacillus simplex</name>
    <dbReference type="NCBI Taxonomy" id="1478"/>
    <lineage>
        <taxon>Bacteria</taxon>
        <taxon>Bacillati</taxon>
        <taxon>Bacillota</taxon>
        <taxon>Bacilli</taxon>
        <taxon>Bacillales</taxon>
        <taxon>Bacillaceae</taxon>
        <taxon>Peribacillus</taxon>
    </lineage>
</organism>
<reference evidence="2 3" key="1">
    <citation type="submission" date="2015-11" db="EMBL/GenBank/DDBJ databases">
        <title>Genome Sequence of Bacillus simplex strain VanAntwerpen2.</title>
        <authorList>
            <person name="Couger M.B."/>
        </authorList>
    </citation>
    <scope>NUCLEOTIDE SEQUENCE [LARGE SCALE GENOMIC DNA]</scope>
    <source>
        <strain evidence="2 3">VanAntwerpen02</strain>
    </source>
</reference>
<evidence type="ECO:0000313" key="2">
    <source>
        <dbReference type="EMBL" id="KWW21095.1"/>
    </source>
</evidence>
<gene>
    <name evidence="2" type="ORF">AS888_15905</name>
</gene>
<dbReference type="AlphaFoldDB" id="A0A109N080"/>
<dbReference type="RefSeq" id="WP_061141448.1">
    <property type="nucleotide sequence ID" value="NZ_LNNH01000012.1"/>
</dbReference>
<keyword evidence="3" id="KW-1185">Reference proteome</keyword>
<accession>A0A109N080</accession>
<dbReference type="Proteomes" id="UP000064189">
    <property type="component" value="Unassembled WGS sequence"/>
</dbReference>
<keyword evidence="1" id="KW-0812">Transmembrane</keyword>
<dbReference type="InterPro" id="IPR025028">
    <property type="entry name" value="DUF3951"/>
</dbReference>